<evidence type="ECO:0000313" key="2">
    <source>
        <dbReference type="EMBL" id="RLZ07013.1"/>
    </source>
</evidence>
<reference evidence="2 3" key="1">
    <citation type="submission" date="2018-10" db="EMBL/GenBank/DDBJ databases">
        <authorList>
            <person name="Chen X."/>
        </authorList>
    </citation>
    <scope>NUCLEOTIDE SEQUENCE [LARGE SCALE GENOMIC DNA]</scope>
    <source>
        <strain evidence="2 3">YIM 102668</strain>
    </source>
</reference>
<dbReference type="InterPro" id="IPR001623">
    <property type="entry name" value="DnaJ_domain"/>
</dbReference>
<name>A0A3L9M3B9_9FLAO</name>
<gene>
    <name evidence="2" type="ORF">EAH69_12230</name>
</gene>
<dbReference type="InterPro" id="IPR025309">
    <property type="entry name" value="KTSC_dom"/>
</dbReference>
<evidence type="ECO:0000259" key="1">
    <source>
        <dbReference type="PROSITE" id="PS50076"/>
    </source>
</evidence>
<dbReference type="Gene3D" id="1.10.287.110">
    <property type="entry name" value="DnaJ domain"/>
    <property type="match status" value="1"/>
</dbReference>
<dbReference type="EMBL" id="RDOJ01000020">
    <property type="protein sequence ID" value="RLZ07013.1"/>
    <property type="molecule type" value="Genomic_DNA"/>
</dbReference>
<dbReference type="InterPro" id="IPR036869">
    <property type="entry name" value="J_dom_sf"/>
</dbReference>
<keyword evidence="3" id="KW-1185">Reference proteome</keyword>
<dbReference type="RefSeq" id="WP_121935490.1">
    <property type="nucleotide sequence ID" value="NZ_RDOJ01000020.1"/>
</dbReference>
<accession>A0A3L9M3B9</accession>
<organism evidence="2 3">
    <name type="scientific">Faecalibacter macacae</name>
    <dbReference type="NCBI Taxonomy" id="1859289"/>
    <lineage>
        <taxon>Bacteria</taxon>
        <taxon>Pseudomonadati</taxon>
        <taxon>Bacteroidota</taxon>
        <taxon>Flavobacteriia</taxon>
        <taxon>Flavobacteriales</taxon>
        <taxon>Weeksellaceae</taxon>
        <taxon>Faecalibacter</taxon>
    </lineage>
</organism>
<dbReference type="PRINTS" id="PR00625">
    <property type="entry name" value="JDOMAIN"/>
</dbReference>
<dbReference type="Proteomes" id="UP000275348">
    <property type="component" value="Unassembled WGS sequence"/>
</dbReference>
<protein>
    <submittedName>
        <fullName evidence="2">KTSC domain-containing protein</fullName>
    </submittedName>
</protein>
<dbReference type="AlphaFoldDB" id="A0A3L9M3B9"/>
<sequence>MKRVIEYRRLLGVDKDVTLKQLKTIYRNAMKDSHPDKFVDDEAGRIEAEERSKVVIEAYHFLVSINNETHEKLQAEYNETFDNYIIQDFYLEKQVLTVIHLDGTAFEYLGVPKNVFGKMCNADSASRFAKRHIYGKFLFRKAGKPMEA</sequence>
<dbReference type="SUPFAM" id="SSF46565">
    <property type="entry name" value="Chaperone J-domain"/>
    <property type="match status" value="1"/>
</dbReference>
<dbReference type="CDD" id="cd06257">
    <property type="entry name" value="DnaJ"/>
    <property type="match status" value="1"/>
</dbReference>
<comment type="caution">
    <text evidence="2">The sequence shown here is derived from an EMBL/GenBank/DDBJ whole genome shotgun (WGS) entry which is preliminary data.</text>
</comment>
<dbReference type="Pfam" id="PF13619">
    <property type="entry name" value="KTSC"/>
    <property type="match status" value="1"/>
</dbReference>
<dbReference type="Pfam" id="PF00226">
    <property type="entry name" value="DnaJ"/>
    <property type="match status" value="1"/>
</dbReference>
<dbReference type="SMART" id="SM00271">
    <property type="entry name" value="DnaJ"/>
    <property type="match status" value="1"/>
</dbReference>
<dbReference type="PROSITE" id="PS50076">
    <property type="entry name" value="DNAJ_2"/>
    <property type="match status" value="1"/>
</dbReference>
<feature type="domain" description="J" evidence="1">
    <location>
        <begin position="6"/>
        <end position="81"/>
    </location>
</feature>
<evidence type="ECO:0000313" key="3">
    <source>
        <dbReference type="Proteomes" id="UP000275348"/>
    </source>
</evidence>
<proteinExistence type="predicted"/>
<dbReference type="OrthoDB" id="665715at2"/>